<keyword evidence="4" id="KW-0732">Signal</keyword>
<evidence type="ECO:0000313" key="10">
    <source>
        <dbReference type="Proteomes" id="UP000585437"/>
    </source>
</evidence>
<dbReference type="InterPro" id="IPR029058">
    <property type="entry name" value="AB_hydrolase_fold"/>
</dbReference>
<dbReference type="GO" id="GO:0045493">
    <property type="term" value="P:xylan catabolic process"/>
    <property type="evidence" value="ECO:0007669"/>
    <property type="project" value="UniProtKB-KW"/>
</dbReference>
<evidence type="ECO:0000256" key="7">
    <source>
        <dbReference type="ARBA" id="ARBA00023326"/>
    </source>
</evidence>
<feature type="compositionally biased region" description="Polar residues" evidence="8">
    <location>
        <begin position="361"/>
        <end position="375"/>
    </location>
</feature>
<evidence type="ECO:0000256" key="6">
    <source>
        <dbReference type="ARBA" id="ARBA00023277"/>
    </source>
</evidence>
<dbReference type="InterPro" id="IPR043595">
    <property type="entry name" value="FaeB/C/D"/>
</dbReference>
<keyword evidence="7" id="KW-0624">Polysaccharide degradation</keyword>
<dbReference type="SUPFAM" id="SSF53474">
    <property type="entry name" value="alpha/beta-Hydrolases"/>
    <property type="match status" value="1"/>
</dbReference>
<evidence type="ECO:0000256" key="5">
    <source>
        <dbReference type="ARBA" id="ARBA00022801"/>
    </source>
</evidence>
<comment type="subcellular location">
    <subcellularLocation>
        <location evidence="1">Secreted</location>
    </subcellularLocation>
</comment>
<protein>
    <submittedName>
        <fullName evidence="9">Polyhydroxybutyrate depolymerase</fullName>
    </submittedName>
</protein>
<evidence type="ECO:0000256" key="8">
    <source>
        <dbReference type="SAM" id="MobiDB-lite"/>
    </source>
</evidence>
<dbReference type="GO" id="GO:0030600">
    <property type="term" value="F:feruloyl esterase activity"/>
    <property type="evidence" value="ECO:0007669"/>
    <property type="project" value="InterPro"/>
</dbReference>
<evidence type="ECO:0000256" key="1">
    <source>
        <dbReference type="ARBA" id="ARBA00004613"/>
    </source>
</evidence>
<keyword evidence="3" id="KW-0858">Xylan degradation</keyword>
<organism evidence="9 10">
    <name type="scientific">Rhizobium soli</name>
    <dbReference type="NCBI Taxonomy" id="424798"/>
    <lineage>
        <taxon>Bacteria</taxon>
        <taxon>Pseudomonadati</taxon>
        <taxon>Pseudomonadota</taxon>
        <taxon>Alphaproteobacteria</taxon>
        <taxon>Hyphomicrobiales</taxon>
        <taxon>Rhizobiaceae</taxon>
        <taxon>Rhizobium/Agrobacterium group</taxon>
        <taxon>Rhizobium</taxon>
    </lineage>
</organism>
<dbReference type="PANTHER" id="PTHR38050:SF2">
    <property type="entry name" value="FERULOYL ESTERASE C-RELATED"/>
    <property type="match status" value="1"/>
</dbReference>
<evidence type="ECO:0000256" key="4">
    <source>
        <dbReference type="ARBA" id="ARBA00022729"/>
    </source>
</evidence>
<dbReference type="Gene3D" id="3.40.50.1820">
    <property type="entry name" value="alpha/beta hydrolase"/>
    <property type="match status" value="1"/>
</dbReference>
<evidence type="ECO:0000313" key="9">
    <source>
        <dbReference type="EMBL" id="MBB6507299.1"/>
    </source>
</evidence>
<dbReference type="RefSeq" id="WP_184653782.1">
    <property type="nucleotide sequence ID" value="NZ_JACHBU010000001.1"/>
</dbReference>
<comment type="caution">
    <text evidence="9">The sequence shown here is derived from an EMBL/GenBank/DDBJ whole genome shotgun (WGS) entry which is preliminary data.</text>
</comment>
<feature type="region of interest" description="Disordered" evidence="8">
    <location>
        <begin position="361"/>
        <end position="384"/>
    </location>
</feature>
<name>A0A7X0JGR1_9HYPH</name>
<evidence type="ECO:0000256" key="2">
    <source>
        <dbReference type="ARBA" id="ARBA00022525"/>
    </source>
</evidence>
<keyword evidence="6" id="KW-0119">Carbohydrate metabolism</keyword>
<dbReference type="PANTHER" id="PTHR38050">
    <property type="match status" value="1"/>
</dbReference>
<keyword evidence="10" id="KW-1185">Reference proteome</keyword>
<gene>
    <name evidence="9" type="ORF">F4695_000618</name>
</gene>
<sequence length="384" mass="40275">MAAGAAFAGCGQPMTPGLHPVTIETDGIERQAVYFVPSSYTGKDKLPVVFDFHGSNSNPVGQLKRSSWDKVAEKNGFIAVALQGSLSGKAPGTYGWNVPHVQVSQAILPNGAQGGQDEIAFIEDAVEEVKDDLCVDPNRIFASGYSGGGRMLSAYVCSGQDDFVAAGFVNSLRAGRPVETDGKWGPDAANCNPAKPISIVAFAGEKDAQNPYAGGGSAYWQYGFKTAIKRWTDLDGCKGNGNAKTVEGVTYTMYGTCTNGARIATYVFEKGTHDWPRPSEAREAVMAAAKDGVAGVTKVSSVVPAKPAFDANVDPAFRMWDFFSKADTTDMVATAAPAKSSGGSKSGTTVASDCSTQINMQDTTCSSIQPTTPRRSGQGVRDAL</sequence>
<keyword evidence="5" id="KW-0378">Hydrolase</keyword>
<accession>A0A7X0JGR1</accession>
<dbReference type="EMBL" id="JACHBU010000001">
    <property type="protein sequence ID" value="MBB6507299.1"/>
    <property type="molecule type" value="Genomic_DNA"/>
</dbReference>
<dbReference type="Proteomes" id="UP000585437">
    <property type="component" value="Unassembled WGS sequence"/>
</dbReference>
<keyword evidence="2" id="KW-0964">Secreted</keyword>
<evidence type="ECO:0000256" key="3">
    <source>
        <dbReference type="ARBA" id="ARBA00022651"/>
    </source>
</evidence>
<proteinExistence type="predicted"/>
<dbReference type="GO" id="GO:0005576">
    <property type="term" value="C:extracellular region"/>
    <property type="evidence" value="ECO:0007669"/>
    <property type="project" value="UniProtKB-SubCell"/>
</dbReference>
<reference evidence="9 10" key="1">
    <citation type="submission" date="2020-08" db="EMBL/GenBank/DDBJ databases">
        <title>The Agave Microbiome: Exploring the role of microbial communities in plant adaptations to desert environments.</title>
        <authorList>
            <person name="Partida-Martinez L.P."/>
        </authorList>
    </citation>
    <scope>NUCLEOTIDE SEQUENCE [LARGE SCALE GENOMIC DNA]</scope>
    <source>
        <strain evidence="9 10">AS3.12</strain>
    </source>
</reference>
<dbReference type="AlphaFoldDB" id="A0A7X0JGR1"/>